<organism evidence="1 2">
    <name type="scientific">Muraenolepis orangiensis</name>
    <name type="common">Patagonian moray cod</name>
    <dbReference type="NCBI Taxonomy" id="630683"/>
    <lineage>
        <taxon>Eukaryota</taxon>
        <taxon>Metazoa</taxon>
        <taxon>Chordata</taxon>
        <taxon>Craniata</taxon>
        <taxon>Vertebrata</taxon>
        <taxon>Euteleostomi</taxon>
        <taxon>Actinopterygii</taxon>
        <taxon>Neopterygii</taxon>
        <taxon>Teleostei</taxon>
        <taxon>Neoteleostei</taxon>
        <taxon>Acanthomorphata</taxon>
        <taxon>Zeiogadaria</taxon>
        <taxon>Gadariae</taxon>
        <taxon>Gadiformes</taxon>
        <taxon>Muraenolepidoidei</taxon>
        <taxon>Muraenolepididae</taxon>
        <taxon>Muraenolepis</taxon>
    </lineage>
</organism>
<evidence type="ECO:0000313" key="1">
    <source>
        <dbReference type="EMBL" id="KAJ3598594.1"/>
    </source>
</evidence>
<dbReference type="AlphaFoldDB" id="A0A9Q0DZU6"/>
<dbReference type="EMBL" id="JANIIK010000109">
    <property type="protein sequence ID" value="KAJ3598594.1"/>
    <property type="molecule type" value="Genomic_DNA"/>
</dbReference>
<proteinExistence type="predicted"/>
<dbReference type="Proteomes" id="UP001148018">
    <property type="component" value="Unassembled WGS sequence"/>
</dbReference>
<reference evidence="1" key="1">
    <citation type="submission" date="2022-07" db="EMBL/GenBank/DDBJ databases">
        <title>Chromosome-level genome of Muraenolepis orangiensis.</title>
        <authorList>
            <person name="Kim J."/>
        </authorList>
    </citation>
    <scope>NUCLEOTIDE SEQUENCE</scope>
    <source>
        <strain evidence="1">KU_S4_2022</strain>
        <tissue evidence="1">Muscle</tissue>
    </source>
</reference>
<name>A0A9Q0DZU6_9TELE</name>
<evidence type="ECO:0000313" key="2">
    <source>
        <dbReference type="Proteomes" id="UP001148018"/>
    </source>
</evidence>
<accession>A0A9Q0DZU6</accession>
<comment type="caution">
    <text evidence="1">The sequence shown here is derived from an EMBL/GenBank/DDBJ whole genome shotgun (WGS) entry which is preliminary data.</text>
</comment>
<protein>
    <submittedName>
        <fullName evidence="1">Uncharacterized protein</fullName>
    </submittedName>
</protein>
<gene>
    <name evidence="1" type="ORF">NHX12_002100</name>
</gene>
<sequence>MNKKSEIGGCDVTAVEAATIAGIFWWSRRQIRGPPARKRQASHGRLALSCCQLSLMREGGDSTEVRRQTVRPVRRPSGDDYQYRKIPAREGEAIATMDFRQFRISPERDVAAWRCF</sequence>
<keyword evidence="2" id="KW-1185">Reference proteome</keyword>